<keyword evidence="2 4" id="KW-0238">DNA-binding</keyword>
<feature type="region of interest" description="Disordered" evidence="5">
    <location>
        <begin position="1"/>
        <end position="22"/>
    </location>
</feature>
<dbReference type="SUPFAM" id="SSF46689">
    <property type="entry name" value="Homeodomain-like"/>
    <property type="match status" value="1"/>
</dbReference>
<keyword evidence="1" id="KW-0805">Transcription regulation</keyword>
<protein>
    <submittedName>
        <fullName evidence="7">TetR/AcrR family transcriptional regulator</fullName>
    </submittedName>
</protein>
<dbReference type="PANTHER" id="PTHR30055">
    <property type="entry name" value="HTH-TYPE TRANSCRIPTIONAL REGULATOR RUTR"/>
    <property type="match status" value="1"/>
</dbReference>
<dbReference type="InterPro" id="IPR049445">
    <property type="entry name" value="TetR_SbtR-like_C"/>
</dbReference>
<dbReference type="InterPro" id="IPR009057">
    <property type="entry name" value="Homeodomain-like_sf"/>
</dbReference>
<sequence length="192" mass="21182">MSRPQPAPQPATQRARRSDATENRERILHAARGLLQENGDVAMAAVARRAGVGQATLYRNFTSREALIMEVHRADVGELALAAGELVRTRPPWGALEEWLVRLADFGRIKRGMTDALQAATLAELATEGYGPIIDAIDELLRACRADGRLREGVDARDVLLLVGFLWRMGPDEWPDRAQRLLRVVLAGLRTG</sequence>
<dbReference type="Gene3D" id="1.10.357.10">
    <property type="entry name" value="Tetracycline Repressor, domain 2"/>
    <property type="match status" value="1"/>
</dbReference>
<keyword evidence="3" id="KW-0804">Transcription</keyword>
<evidence type="ECO:0000256" key="2">
    <source>
        <dbReference type="ARBA" id="ARBA00023125"/>
    </source>
</evidence>
<dbReference type="EMBL" id="BAAAHP010000108">
    <property type="protein sequence ID" value="GAA0942498.1"/>
    <property type="molecule type" value="Genomic_DNA"/>
</dbReference>
<reference evidence="7 8" key="1">
    <citation type="journal article" date="2019" name="Int. J. Syst. Evol. Microbiol.">
        <title>The Global Catalogue of Microorganisms (GCM) 10K type strain sequencing project: providing services to taxonomists for standard genome sequencing and annotation.</title>
        <authorList>
            <consortium name="The Broad Institute Genomics Platform"/>
            <consortium name="The Broad Institute Genome Sequencing Center for Infectious Disease"/>
            <person name="Wu L."/>
            <person name="Ma J."/>
        </authorList>
    </citation>
    <scope>NUCLEOTIDE SEQUENCE [LARGE SCALE GENOMIC DNA]</scope>
    <source>
        <strain evidence="7 8">JCM 11117</strain>
    </source>
</reference>
<name>A0ABN1QHQ3_9PSEU</name>
<dbReference type="PANTHER" id="PTHR30055:SF234">
    <property type="entry name" value="HTH-TYPE TRANSCRIPTIONAL REGULATOR BETI"/>
    <property type="match status" value="1"/>
</dbReference>
<dbReference type="Pfam" id="PF21597">
    <property type="entry name" value="TetR_C_43"/>
    <property type="match status" value="1"/>
</dbReference>
<dbReference type="InterPro" id="IPR036271">
    <property type="entry name" value="Tet_transcr_reg_TetR-rel_C_sf"/>
</dbReference>
<dbReference type="Pfam" id="PF00440">
    <property type="entry name" value="TetR_N"/>
    <property type="match status" value="1"/>
</dbReference>
<accession>A0ABN1QHQ3</accession>
<organism evidence="7 8">
    <name type="scientific">Pseudonocardia zijingensis</name>
    <dbReference type="NCBI Taxonomy" id="153376"/>
    <lineage>
        <taxon>Bacteria</taxon>
        <taxon>Bacillati</taxon>
        <taxon>Actinomycetota</taxon>
        <taxon>Actinomycetes</taxon>
        <taxon>Pseudonocardiales</taxon>
        <taxon>Pseudonocardiaceae</taxon>
        <taxon>Pseudonocardia</taxon>
    </lineage>
</organism>
<evidence type="ECO:0000313" key="8">
    <source>
        <dbReference type="Proteomes" id="UP001499967"/>
    </source>
</evidence>
<keyword evidence="8" id="KW-1185">Reference proteome</keyword>
<dbReference type="Proteomes" id="UP001499967">
    <property type="component" value="Unassembled WGS sequence"/>
</dbReference>
<dbReference type="SUPFAM" id="SSF48498">
    <property type="entry name" value="Tetracyclin repressor-like, C-terminal domain"/>
    <property type="match status" value="1"/>
</dbReference>
<evidence type="ECO:0000256" key="3">
    <source>
        <dbReference type="ARBA" id="ARBA00023163"/>
    </source>
</evidence>
<dbReference type="InterPro" id="IPR050109">
    <property type="entry name" value="HTH-type_TetR-like_transc_reg"/>
</dbReference>
<evidence type="ECO:0000256" key="4">
    <source>
        <dbReference type="PROSITE-ProRule" id="PRU00335"/>
    </source>
</evidence>
<feature type="DNA-binding region" description="H-T-H motif" evidence="4">
    <location>
        <begin position="42"/>
        <end position="61"/>
    </location>
</feature>
<evidence type="ECO:0000259" key="6">
    <source>
        <dbReference type="PROSITE" id="PS50977"/>
    </source>
</evidence>
<feature type="domain" description="HTH tetR-type" evidence="6">
    <location>
        <begin position="21"/>
        <end position="79"/>
    </location>
</feature>
<gene>
    <name evidence="7" type="ORF">GCM10009559_38670</name>
</gene>
<evidence type="ECO:0000313" key="7">
    <source>
        <dbReference type="EMBL" id="GAA0942498.1"/>
    </source>
</evidence>
<proteinExistence type="predicted"/>
<dbReference type="RefSeq" id="WP_343942863.1">
    <property type="nucleotide sequence ID" value="NZ_BAAAHP010000108.1"/>
</dbReference>
<evidence type="ECO:0000256" key="5">
    <source>
        <dbReference type="SAM" id="MobiDB-lite"/>
    </source>
</evidence>
<comment type="caution">
    <text evidence="7">The sequence shown here is derived from an EMBL/GenBank/DDBJ whole genome shotgun (WGS) entry which is preliminary data.</text>
</comment>
<dbReference type="PROSITE" id="PS50977">
    <property type="entry name" value="HTH_TETR_2"/>
    <property type="match status" value="1"/>
</dbReference>
<dbReference type="InterPro" id="IPR001647">
    <property type="entry name" value="HTH_TetR"/>
</dbReference>
<evidence type="ECO:0000256" key="1">
    <source>
        <dbReference type="ARBA" id="ARBA00023015"/>
    </source>
</evidence>